<dbReference type="GO" id="GO:0046872">
    <property type="term" value="F:metal ion binding"/>
    <property type="evidence" value="ECO:0007669"/>
    <property type="project" value="UniProtKB-KW"/>
</dbReference>
<feature type="domain" description="Pyruvate carboxyltransferase" evidence="4">
    <location>
        <begin position="16"/>
        <end position="283"/>
    </location>
</feature>
<dbReference type="GO" id="GO:0046951">
    <property type="term" value="P:ketone body biosynthetic process"/>
    <property type="evidence" value="ECO:0007669"/>
    <property type="project" value="TreeGrafter"/>
</dbReference>
<dbReference type="InterPro" id="IPR043594">
    <property type="entry name" value="HMGL"/>
</dbReference>
<dbReference type="Gene3D" id="3.20.20.70">
    <property type="entry name" value="Aldolase class I"/>
    <property type="match status" value="1"/>
</dbReference>
<dbReference type="PROSITE" id="PS50991">
    <property type="entry name" value="PYR_CT"/>
    <property type="match status" value="1"/>
</dbReference>
<evidence type="ECO:0000256" key="2">
    <source>
        <dbReference type="ARBA" id="ARBA00022723"/>
    </source>
</evidence>
<dbReference type="RefSeq" id="WP_161142332.1">
    <property type="nucleotide sequence ID" value="NZ_SPKJ01000112.1"/>
</dbReference>
<proteinExistence type="inferred from homology"/>
<dbReference type="OrthoDB" id="9784013at2"/>
<dbReference type="GO" id="GO:0004419">
    <property type="term" value="F:hydroxymethylglutaryl-CoA lyase activity"/>
    <property type="evidence" value="ECO:0007669"/>
    <property type="project" value="TreeGrafter"/>
</dbReference>
<comment type="caution">
    <text evidence="5">The sequence shown here is derived from an EMBL/GenBank/DDBJ whole genome shotgun (WGS) entry which is preliminary data.</text>
</comment>
<keyword evidence="3 5" id="KW-0456">Lyase</keyword>
<evidence type="ECO:0000259" key="4">
    <source>
        <dbReference type="PROSITE" id="PS50991"/>
    </source>
</evidence>
<organism evidence="5 6">
    <name type="scientific">Propylenella binzhouense</name>
    <dbReference type="NCBI Taxonomy" id="2555902"/>
    <lineage>
        <taxon>Bacteria</taxon>
        <taxon>Pseudomonadati</taxon>
        <taxon>Pseudomonadota</taxon>
        <taxon>Alphaproteobacteria</taxon>
        <taxon>Hyphomicrobiales</taxon>
        <taxon>Propylenellaceae</taxon>
        <taxon>Propylenella</taxon>
    </lineage>
</organism>
<dbReference type="PANTHER" id="PTHR42738">
    <property type="entry name" value="HYDROXYMETHYLGLUTARYL-COA LYASE"/>
    <property type="match status" value="1"/>
</dbReference>
<evidence type="ECO:0000256" key="3">
    <source>
        <dbReference type="ARBA" id="ARBA00023239"/>
    </source>
</evidence>
<keyword evidence="6" id="KW-1185">Reference proteome</keyword>
<dbReference type="EMBL" id="SPKJ01000112">
    <property type="protein sequence ID" value="MYZ49999.1"/>
    <property type="molecule type" value="Genomic_DNA"/>
</dbReference>
<dbReference type="Pfam" id="PF00682">
    <property type="entry name" value="HMGL-like"/>
    <property type="match status" value="1"/>
</dbReference>
<dbReference type="Proteomes" id="UP000773614">
    <property type="component" value="Unassembled WGS sequence"/>
</dbReference>
<dbReference type="InterPro" id="IPR000891">
    <property type="entry name" value="PYR_CT"/>
</dbReference>
<dbReference type="NCBIfam" id="NF004283">
    <property type="entry name" value="PRK05692.1"/>
    <property type="match status" value="1"/>
</dbReference>
<evidence type="ECO:0000313" key="5">
    <source>
        <dbReference type="EMBL" id="MYZ49999.1"/>
    </source>
</evidence>
<evidence type="ECO:0000256" key="1">
    <source>
        <dbReference type="ARBA" id="ARBA00009405"/>
    </source>
</evidence>
<dbReference type="PANTHER" id="PTHR42738:SF7">
    <property type="entry name" value="HYDROXYMETHYLGLUTARYL-COA LYASE"/>
    <property type="match status" value="1"/>
</dbReference>
<name>A0A964WVF4_9HYPH</name>
<accession>A0A964WVF4</accession>
<protein>
    <submittedName>
        <fullName evidence="5">Hydroxymethylglutaryl-CoA lyase</fullName>
    </submittedName>
</protein>
<dbReference type="SUPFAM" id="SSF51569">
    <property type="entry name" value="Aldolase"/>
    <property type="match status" value="1"/>
</dbReference>
<gene>
    <name evidence="5" type="ORF">E4O86_20035</name>
</gene>
<sequence>MRADDKRADPANERFIEVVEVGPRDGFQIERTFIPTSEKIAIINAMIEAGVRRLEVTSFVSPRAVPQLADAAEVLAGIDRSKGAFLTALVPNPKGAERAAEAGIDAMVVFCSASETHNAKNVNRTIAESLAGFREVVAVAEDARIPVVGAIATAFGCPFEGEVPPDAVVRVARAYRDLGIRQVGLGDTTGMATPPTVQSAVRALAAETPELEIGLHFHNTRGIGLANVLVGLAEGIRRYDASIAGLGGCPFAAGATGNICTEDLVYLLQESGYQTGIDLDALCAIARRVERLIGRPLPGQVMKAGPRLKRHAADEVATAAG</sequence>
<dbReference type="FunFam" id="3.20.20.70:FF:000071">
    <property type="entry name" value="Hydroxymethylglutaryl-CoA lyase"/>
    <property type="match status" value="1"/>
</dbReference>
<dbReference type="GO" id="GO:0006552">
    <property type="term" value="P:L-leucine catabolic process"/>
    <property type="evidence" value="ECO:0007669"/>
    <property type="project" value="TreeGrafter"/>
</dbReference>
<keyword evidence="2" id="KW-0479">Metal-binding</keyword>
<reference evidence="5" key="1">
    <citation type="submission" date="2019-03" db="EMBL/GenBank/DDBJ databases">
        <title>Afifella sp. nov., isolated from activated sludge.</title>
        <authorList>
            <person name="Li Q."/>
            <person name="Liu Y."/>
        </authorList>
    </citation>
    <scope>NUCLEOTIDE SEQUENCE</scope>
    <source>
        <strain evidence="5">L72</strain>
    </source>
</reference>
<dbReference type="CDD" id="cd07938">
    <property type="entry name" value="DRE_TIM_HMGL"/>
    <property type="match status" value="1"/>
</dbReference>
<comment type="similarity">
    <text evidence="1">Belongs to the HMG-CoA lyase family.</text>
</comment>
<dbReference type="InterPro" id="IPR013785">
    <property type="entry name" value="Aldolase_TIM"/>
</dbReference>
<evidence type="ECO:0000313" key="6">
    <source>
        <dbReference type="Proteomes" id="UP000773614"/>
    </source>
</evidence>
<dbReference type="AlphaFoldDB" id="A0A964WVF4"/>